<dbReference type="SUPFAM" id="SSF51735">
    <property type="entry name" value="NAD(P)-binding Rossmann-fold domains"/>
    <property type="match status" value="1"/>
</dbReference>
<organism evidence="7 8">
    <name type="scientific">Paenibacillus mendelii</name>
    <dbReference type="NCBI Taxonomy" id="206163"/>
    <lineage>
        <taxon>Bacteria</taxon>
        <taxon>Bacillati</taxon>
        <taxon>Bacillota</taxon>
        <taxon>Bacilli</taxon>
        <taxon>Bacillales</taxon>
        <taxon>Paenibacillaceae</taxon>
        <taxon>Paenibacillus</taxon>
    </lineage>
</organism>
<dbReference type="SUPFAM" id="SSF52283">
    <property type="entry name" value="Formate/glycerate dehydrogenase catalytic domain-like"/>
    <property type="match status" value="1"/>
</dbReference>
<dbReference type="Gene3D" id="3.40.50.720">
    <property type="entry name" value="NAD(P)-binding Rossmann-like Domain"/>
    <property type="match status" value="2"/>
</dbReference>
<dbReference type="InterPro" id="IPR036291">
    <property type="entry name" value="NAD(P)-bd_dom_sf"/>
</dbReference>
<feature type="domain" description="D-isomer specific 2-hydroxyacid dehydrogenase NAD-binding" evidence="6">
    <location>
        <begin position="105"/>
        <end position="279"/>
    </location>
</feature>
<evidence type="ECO:0000256" key="3">
    <source>
        <dbReference type="ARBA" id="ARBA00023027"/>
    </source>
</evidence>
<dbReference type="InterPro" id="IPR006139">
    <property type="entry name" value="D-isomer_2_OHA_DH_cat_dom"/>
</dbReference>
<dbReference type="InterPro" id="IPR006140">
    <property type="entry name" value="D-isomer_DH_NAD-bd"/>
</dbReference>
<dbReference type="RefSeq" id="WP_204819334.1">
    <property type="nucleotide sequence ID" value="NZ_JANHOF010000003.1"/>
</dbReference>
<comment type="caution">
    <text evidence="7">The sequence shown here is derived from an EMBL/GenBank/DDBJ whole genome shotgun (WGS) entry which is preliminary data.</text>
</comment>
<dbReference type="PANTHER" id="PTHR43333:SF1">
    <property type="entry name" value="D-ISOMER SPECIFIC 2-HYDROXYACID DEHYDROGENASE NAD-BINDING DOMAIN-CONTAINING PROTEIN"/>
    <property type="match status" value="1"/>
</dbReference>
<evidence type="ECO:0000313" key="8">
    <source>
        <dbReference type="Proteomes" id="UP001589818"/>
    </source>
</evidence>
<accession>A0ABV6J8M5</accession>
<evidence type="ECO:0000259" key="6">
    <source>
        <dbReference type="Pfam" id="PF02826"/>
    </source>
</evidence>
<evidence type="ECO:0000313" key="7">
    <source>
        <dbReference type="EMBL" id="MFC0392223.1"/>
    </source>
</evidence>
<dbReference type="Pfam" id="PF00389">
    <property type="entry name" value="2-Hacid_dh"/>
    <property type="match status" value="1"/>
</dbReference>
<reference evidence="7 8" key="1">
    <citation type="submission" date="2024-09" db="EMBL/GenBank/DDBJ databases">
        <authorList>
            <person name="Sun Q."/>
            <person name="Mori K."/>
        </authorList>
    </citation>
    <scope>NUCLEOTIDE SEQUENCE [LARGE SCALE GENOMIC DNA]</scope>
    <source>
        <strain evidence="7 8">CCM 4839</strain>
    </source>
</reference>
<evidence type="ECO:0000256" key="4">
    <source>
        <dbReference type="RuleBase" id="RU003719"/>
    </source>
</evidence>
<dbReference type="CDD" id="cd05300">
    <property type="entry name" value="2-Hacid_dh_1"/>
    <property type="match status" value="1"/>
</dbReference>
<evidence type="ECO:0000256" key="2">
    <source>
        <dbReference type="ARBA" id="ARBA00023002"/>
    </source>
</evidence>
<dbReference type="Proteomes" id="UP001589818">
    <property type="component" value="Unassembled WGS sequence"/>
</dbReference>
<gene>
    <name evidence="7" type="ORF">ACFFJ8_12700</name>
</gene>
<dbReference type="EMBL" id="JBHLVF010000017">
    <property type="protein sequence ID" value="MFC0392223.1"/>
    <property type="molecule type" value="Genomic_DNA"/>
</dbReference>
<feature type="domain" description="D-isomer specific 2-hydroxyacid dehydrogenase catalytic" evidence="5">
    <location>
        <begin position="31"/>
        <end position="306"/>
    </location>
</feature>
<dbReference type="Pfam" id="PF02826">
    <property type="entry name" value="2-Hacid_dh_C"/>
    <property type="match status" value="1"/>
</dbReference>
<proteinExistence type="inferred from homology"/>
<protein>
    <submittedName>
        <fullName evidence="7">D-2-hydroxyacid dehydrogenase</fullName>
    </submittedName>
</protein>
<keyword evidence="3" id="KW-0520">NAD</keyword>
<evidence type="ECO:0000256" key="1">
    <source>
        <dbReference type="ARBA" id="ARBA00005854"/>
    </source>
</evidence>
<sequence>MRTIAIVHPLKDELVAKIIEAAPGWTVIGGQDTIKDQAILSESEIIFGWNSAVKEAAMLPKAKLKWVQNWGAGVERLPLTELAGRGIEVTNATGVHPNPISETIFAMLLAFTRELHVSVRNQQNREWVRHGELRELHGSTIGILGVGAIGLETAKLAKAFGMTVLGVRRSGQPGANVDRMYVTEELPELLRQCDFVVSCLPHTEETVHLIGREAFSTMKSSAYYINIGRGTTTNTEALVDALRSGAIAGAGLDVFEQEPLPSEHPLWSMDNVIITPHNAGSTPKYMERLTDIFTSNLKQYVQGHPLGVNVVKPEAGY</sequence>
<evidence type="ECO:0000259" key="5">
    <source>
        <dbReference type="Pfam" id="PF00389"/>
    </source>
</evidence>
<keyword evidence="2 4" id="KW-0560">Oxidoreductase</keyword>
<keyword evidence="8" id="KW-1185">Reference proteome</keyword>
<comment type="similarity">
    <text evidence="1 4">Belongs to the D-isomer specific 2-hydroxyacid dehydrogenase family.</text>
</comment>
<name>A0ABV6J8M5_9BACL</name>
<dbReference type="PANTHER" id="PTHR43333">
    <property type="entry name" value="2-HACID_DH_C DOMAIN-CONTAINING PROTEIN"/>
    <property type="match status" value="1"/>
</dbReference>